<dbReference type="PROSITE" id="PS51194">
    <property type="entry name" value="HELICASE_CTER"/>
    <property type="match status" value="1"/>
</dbReference>
<dbReference type="InterPro" id="IPR011545">
    <property type="entry name" value="DEAD/DEAH_box_helicase_dom"/>
</dbReference>
<evidence type="ECO:0000256" key="3">
    <source>
        <dbReference type="ARBA" id="ARBA00022806"/>
    </source>
</evidence>
<dbReference type="PANTHER" id="PTHR47959:SF13">
    <property type="entry name" value="ATP-DEPENDENT RNA HELICASE RHLE"/>
    <property type="match status" value="1"/>
</dbReference>
<evidence type="ECO:0000256" key="1">
    <source>
        <dbReference type="ARBA" id="ARBA00022741"/>
    </source>
</evidence>
<dbReference type="PANTHER" id="PTHR47959">
    <property type="entry name" value="ATP-DEPENDENT RNA HELICASE RHLE-RELATED"/>
    <property type="match status" value="1"/>
</dbReference>
<keyword evidence="3 6" id="KW-0347">Helicase</keyword>
<comment type="caution">
    <text evidence="10">The sequence shown here is derived from an EMBL/GenBank/DDBJ whole genome shotgun (WGS) entry which is preliminary data.</text>
</comment>
<feature type="region of interest" description="Disordered" evidence="7">
    <location>
        <begin position="355"/>
        <end position="391"/>
    </location>
</feature>
<keyword evidence="2 6" id="KW-0378">Hydrolase</keyword>
<dbReference type="Pfam" id="PF00271">
    <property type="entry name" value="Helicase_C"/>
    <property type="match status" value="1"/>
</dbReference>
<keyword evidence="11" id="KW-1185">Reference proteome</keyword>
<protein>
    <submittedName>
        <fullName evidence="10">DEAD/DEAH box helicase</fullName>
    </submittedName>
</protein>
<feature type="domain" description="Helicase ATP-binding" evidence="8">
    <location>
        <begin position="14"/>
        <end position="188"/>
    </location>
</feature>
<name>A0AAP2DPB9_9BACT</name>
<dbReference type="InterPro" id="IPR001650">
    <property type="entry name" value="Helicase_C-like"/>
</dbReference>
<dbReference type="Proteomes" id="UP001319200">
    <property type="component" value="Unassembled WGS sequence"/>
</dbReference>
<comment type="similarity">
    <text evidence="5 6">Belongs to the DEAD box helicase family.</text>
</comment>
<keyword evidence="1 6" id="KW-0547">Nucleotide-binding</keyword>
<dbReference type="InterPro" id="IPR027417">
    <property type="entry name" value="P-loop_NTPase"/>
</dbReference>
<dbReference type="Pfam" id="PF00270">
    <property type="entry name" value="DEAD"/>
    <property type="match status" value="1"/>
</dbReference>
<reference evidence="10 11" key="1">
    <citation type="submission" date="2021-05" db="EMBL/GenBank/DDBJ databases">
        <title>A Polyphasic approach of four new species of the genus Ohtaekwangia: Ohtaekwangia histidinii sp. nov., Ohtaekwangia cretensis sp. nov., Ohtaekwangia indiensis sp. nov., Ohtaekwangia reichenbachii sp. nov. from diverse environment.</title>
        <authorList>
            <person name="Octaviana S."/>
        </authorList>
    </citation>
    <scope>NUCLEOTIDE SEQUENCE [LARGE SCALE GENOMIC DNA]</scope>
    <source>
        <strain evidence="10 11">PWU4</strain>
    </source>
</reference>
<dbReference type="SUPFAM" id="SSF52540">
    <property type="entry name" value="P-loop containing nucleoside triphosphate hydrolases"/>
    <property type="match status" value="1"/>
</dbReference>
<evidence type="ECO:0000313" key="11">
    <source>
        <dbReference type="Proteomes" id="UP001319200"/>
    </source>
</evidence>
<proteinExistence type="inferred from homology"/>
<evidence type="ECO:0000256" key="5">
    <source>
        <dbReference type="ARBA" id="ARBA00038437"/>
    </source>
</evidence>
<dbReference type="InterPro" id="IPR014001">
    <property type="entry name" value="Helicase_ATP-bd"/>
</dbReference>
<evidence type="ECO:0000313" key="10">
    <source>
        <dbReference type="EMBL" id="MBT1700080.1"/>
    </source>
</evidence>
<dbReference type="SMART" id="SM00490">
    <property type="entry name" value="HELICc"/>
    <property type="match status" value="1"/>
</dbReference>
<dbReference type="CDD" id="cd18787">
    <property type="entry name" value="SF2_C_DEAD"/>
    <property type="match status" value="1"/>
</dbReference>
<gene>
    <name evidence="10" type="ORF">KK083_24545</name>
</gene>
<dbReference type="EMBL" id="JAHESF010000034">
    <property type="protein sequence ID" value="MBT1700080.1"/>
    <property type="molecule type" value="Genomic_DNA"/>
</dbReference>
<dbReference type="Gene3D" id="3.40.50.300">
    <property type="entry name" value="P-loop containing nucleotide triphosphate hydrolases"/>
    <property type="match status" value="2"/>
</dbReference>
<dbReference type="InterPro" id="IPR044742">
    <property type="entry name" value="DEAD/DEAH_RhlB"/>
</dbReference>
<dbReference type="GO" id="GO:0003724">
    <property type="term" value="F:RNA helicase activity"/>
    <property type="evidence" value="ECO:0007669"/>
    <property type="project" value="UniProtKB-ARBA"/>
</dbReference>
<dbReference type="CDD" id="cd00268">
    <property type="entry name" value="DEADc"/>
    <property type="match status" value="1"/>
</dbReference>
<dbReference type="GO" id="GO:0016787">
    <property type="term" value="F:hydrolase activity"/>
    <property type="evidence" value="ECO:0007669"/>
    <property type="project" value="UniProtKB-KW"/>
</dbReference>
<accession>A0AAP2DPB9</accession>
<dbReference type="SMART" id="SM00487">
    <property type="entry name" value="DEXDc"/>
    <property type="match status" value="1"/>
</dbReference>
<evidence type="ECO:0000256" key="2">
    <source>
        <dbReference type="ARBA" id="ARBA00022801"/>
    </source>
</evidence>
<feature type="domain" description="Helicase C-terminal" evidence="9">
    <location>
        <begin position="214"/>
        <end position="358"/>
    </location>
</feature>
<dbReference type="AlphaFoldDB" id="A0AAP2DPB9"/>
<dbReference type="PROSITE" id="PS00039">
    <property type="entry name" value="DEAD_ATP_HELICASE"/>
    <property type="match status" value="1"/>
</dbReference>
<keyword evidence="4 6" id="KW-0067">ATP-binding</keyword>
<evidence type="ECO:0000259" key="8">
    <source>
        <dbReference type="PROSITE" id="PS51192"/>
    </source>
</evidence>
<evidence type="ECO:0000256" key="6">
    <source>
        <dbReference type="RuleBase" id="RU000492"/>
    </source>
</evidence>
<dbReference type="PROSITE" id="PS51192">
    <property type="entry name" value="HELICASE_ATP_BIND_1"/>
    <property type="match status" value="1"/>
</dbReference>
<dbReference type="GO" id="GO:0005524">
    <property type="term" value="F:ATP binding"/>
    <property type="evidence" value="ECO:0007669"/>
    <property type="project" value="UniProtKB-KW"/>
</dbReference>
<evidence type="ECO:0000256" key="4">
    <source>
        <dbReference type="ARBA" id="ARBA00022840"/>
    </source>
</evidence>
<dbReference type="InterPro" id="IPR050079">
    <property type="entry name" value="DEAD_box_RNA_helicase"/>
</dbReference>
<dbReference type="GO" id="GO:0003676">
    <property type="term" value="F:nucleic acid binding"/>
    <property type="evidence" value="ECO:0007669"/>
    <property type="project" value="InterPro"/>
</dbReference>
<dbReference type="GO" id="GO:0005829">
    <property type="term" value="C:cytosol"/>
    <property type="evidence" value="ECO:0007669"/>
    <property type="project" value="TreeGrafter"/>
</dbReference>
<dbReference type="InterPro" id="IPR000629">
    <property type="entry name" value="RNA-helicase_DEAD-box_CS"/>
</dbReference>
<feature type="compositionally biased region" description="Basic residues" evidence="7">
    <location>
        <begin position="368"/>
        <end position="391"/>
    </location>
</feature>
<evidence type="ECO:0000256" key="7">
    <source>
        <dbReference type="SAM" id="MobiDB-lite"/>
    </source>
</evidence>
<evidence type="ECO:0000259" key="9">
    <source>
        <dbReference type="PROSITE" id="PS51194"/>
    </source>
</evidence>
<organism evidence="10 11">
    <name type="scientific">Chryseosolibacter histidini</name>
    <dbReference type="NCBI Taxonomy" id="2782349"/>
    <lineage>
        <taxon>Bacteria</taxon>
        <taxon>Pseudomonadati</taxon>
        <taxon>Bacteroidota</taxon>
        <taxon>Cytophagia</taxon>
        <taxon>Cytophagales</taxon>
        <taxon>Chryseotaleaceae</taxon>
        <taxon>Chryseosolibacter</taxon>
    </lineage>
</organism>
<sequence>MGYTKPTPVQENTIPVILSGHDLIACAQTGTGKTAAYILPILNKIVHSEKRHLNTLVIAPTRELALQIDQQVEGFGYFLGVSSIPVYGGNDGATWDQQRKALEQGADIIIATPGRLIALLASGTIDFNHLQHLVLDEADRMLDMGFFDDIVKIIKYLPTKRQTLLFSATMPPRIRTLANQILVQPKEVNIAISKPAEGILQQAYLLYDHQKNVLLKRLLNQDDYKSVIIFSNSKENVKRLGSELARAGLSAQSFHSDLEQAEREQILNRFKNRQLQILIGTDILSRGIDVEGIGLVINYDTPHDAEDYVHRIGRTARAERTGVAITFVNEKDHHKFLRVEKLIGKEIAKLPLPADLGEGPAISATGSKPKRRFSNGRNRNRRGGVNGKKRQ</sequence>